<organism evidence="1 2">
    <name type="scientific">Halomonas piscis</name>
    <dbReference type="NCBI Taxonomy" id="3031727"/>
    <lineage>
        <taxon>Bacteria</taxon>
        <taxon>Pseudomonadati</taxon>
        <taxon>Pseudomonadota</taxon>
        <taxon>Gammaproteobacteria</taxon>
        <taxon>Oceanospirillales</taxon>
        <taxon>Halomonadaceae</taxon>
        <taxon>Halomonas</taxon>
    </lineage>
</organism>
<protein>
    <submittedName>
        <fullName evidence="1">Gamma-mobile-trio protein GmtX</fullName>
    </submittedName>
</protein>
<dbReference type="NCBIfam" id="NF040692">
    <property type="entry name" value="recomb_assoc"/>
    <property type="match status" value="1"/>
</dbReference>
<sequence length="200" mass="22436">MKNEDLLLKLKEDATPRTKKTLDAIYEVCSEQMERGVSDFSIVTISRLGAKRGVPKPQSIRNKSGEKYRALIESFSDMAGGNVKRPSPSADDWVEEIASAKHKLLVRSLLSDLKNAKNKLNEIIPPGSRIDVYDHRSQQAGEEEKLSQQERRALEYLISNEFVGKWNFRATEFGEVVDEGGQVVFKAATIDAIKKALNNL</sequence>
<proteinExistence type="predicted"/>
<gene>
    <name evidence="1" type="primary">gmtX</name>
    <name evidence="1" type="ORF">P1P91_06340</name>
</gene>
<evidence type="ECO:0000313" key="2">
    <source>
        <dbReference type="Proteomes" id="UP001301869"/>
    </source>
</evidence>
<name>A0ABY9Z2D1_9GAMM</name>
<dbReference type="RefSeq" id="WP_176676587.1">
    <property type="nucleotide sequence ID" value="NZ_CP119391.1"/>
</dbReference>
<evidence type="ECO:0000313" key="1">
    <source>
        <dbReference type="EMBL" id="WNK21288.1"/>
    </source>
</evidence>
<dbReference type="InterPro" id="IPR048061">
    <property type="entry name" value="GmtX-like"/>
</dbReference>
<reference evidence="1 2" key="1">
    <citation type="submission" date="2023-03" db="EMBL/GenBank/DDBJ databases">
        <title>Halomonas sp. nov., isolated from Korean tranditional fermented seafood 'Jeotgal'.</title>
        <authorList>
            <person name="Kim B."/>
            <person name="Shin N.-R."/>
        </authorList>
    </citation>
    <scope>NUCLEOTIDE SEQUENCE [LARGE SCALE GENOMIC DNA]</scope>
    <source>
        <strain evidence="1 2">SG2L-4</strain>
    </source>
</reference>
<accession>A0ABY9Z2D1</accession>
<dbReference type="EMBL" id="CP119391">
    <property type="protein sequence ID" value="WNK21288.1"/>
    <property type="molecule type" value="Genomic_DNA"/>
</dbReference>
<dbReference type="Proteomes" id="UP001301869">
    <property type="component" value="Chromosome"/>
</dbReference>
<keyword evidence="2" id="KW-1185">Reference proteome</keyword>